<dbReference type="Gene3D" id="3.30.559.30">
    <property type="entry name" value="Nonribosomal peptide synthetase, condensation domain"/>
    <property type="match status" value="1"/>
</dbReference>
<keyword evidence="2" id="KW-1185">Reference proteome</keyword>
<sequence length="444" mass="48861">MHYITGMRLTNVAHMRLPFGRLYGYDVTVSPPRAELPMSFDQRRHVSAGDRVGSWMALSFRLRAPIDREFLSQAWLAVIARHGTLRTAFVHGTDGAARLHEVEVSAGTWVEHPIGPGQAVNTALRDVLDAACAPYSRPSHRLCVLETAFDRTVVIGADHAHTDMWSMLVIARDLLVALDPDCGLDVAAHLDGEVPAVLPAAPSFDDHTRALAALPEAPAAVIAQWHHIIEAGGGVMPRFPLPLGPAAPFPERVELRDVLDVDESTAFSAAARELGVSTLALAVAAMTAVTMEMTGEPLRAVFPVHSRFDERWHDSVGWFITNSVLESHSPFARDCAEAVKEAVRLGSWPLEGILRPWGGMPEAPGMFAISWLDLRRLPVRVDGIGLEAQYVGATIRTDGVMLWFILDDSGLHLRCRYPDSADARRHVGEWLDRLMARMRRTARM</sequence>
<comment type="caution">
    <text evidence="1">The sequence shown here is derived from an EMBL/GenBank/DDBJ whole genome shotgun (WGS) entry which is preliminary data.</text>
</comment>
<evidence type="ECO:0000313" key="2">
    <source>
        <dbReference type="Proteomes" id="UP001500755"/>
    </source>
</evidence>
<dbReference type="SUPFAM" id="SSF52777">
    <property type="entry name" value="CoA-dependent acyltransferases"/>
    <property type="match status" value="2"/>
</dbReference>
<proteinExistence type="predicted"/>
<reference evidence="2" key="1">
    <citation type="journal article" date="2019" name="Int. J. Syst. Evol. Microbiol.">
        <title>The Global Catalogue of Microorganisms (GCM) 10K type strain sequencing project: providing services to taxonomists for standard genome sequencing and annotation.</title>
        <authorList>
            <consortium name="The Broad Institute Genomics Platform"/>
            <consortium name="The Broad Institute Genome Sequencing Center for Infectious Disease"/>
            <person name="Wu L."/>
            <person name="Ma J."/>
        </authorList>
    </citation>
    <scope>NUCLEOTIDE SEQUENCE [LARGE SCALE GENOMIC DNA]</scope>
    <source>
        <strain evidence="2">JCM 14546</strain>
    </source>
</reference>
<dbReference type="EMBL" id="BAAANO010000021">
    <property type="protein sequence ID" value="GAA2011341.1"/>
    <property type="molecule type" value="Genomic_DNA"/>
</dbReference>
<dbReference type="Proteomes" id="UP001500755">
    <property type="component" value="Unassembled WGS sequence"/>
</dbReference>
<gene>
    <name evidence="1" type="ORF">GCM10009755_23360</name>
</gene>
<name>A0ABP5F0K0_9MICO</name>
<dbReference type="Gene3D" id="3.30.559.10">
    <property type="entry name" value="Chloramphenicol acetyltransferase-like domain"/>
    <property type="match status" value="1"/>
</dbReference>
<organism evidence="1 2">
    <name type="scientific">Brevibacterium samyangense</name>
    <dbReference type="NCBI Taxonomy" id="366888"/>
    <lineage>
        <taxon>Bacteria</taxon>
        <taxon>Bacillati</taxon>
        <taxon>Actinomycetota</taxon>
        <taxon>Actinomycetes</taxon>
        <taxon>Micrococcales</taxon>
        <taxon>Brevibacteriaceae</taxon>
        <taxon>Brevibacterium</taxon>
    </lineage>
</organism>
<dbReference type="PANTHER" id="PTHR45527:SF1">
    <property type="entry name" value="FATTY ACID SYNTHASE"/>
    <property type="match status" value="1"/>
</dbReference>
<evidence type="ECO:0000313" key="1">
    <source>
        <dbReference type="EMBL" id="GAA2011341.1"/>
    </source>
</evidence>
<accession>A0ABP5F0K0</accession>
<dbReference type="PANTHER" id="PTHR45527">
    <property type="entry name" value="NONRIBOSOMAL PEPTIDE SYNTHETASE"/>
    <property type="match status" value="1"/>
</dbReference>
<dbReference type="InterPro" id="IPR023213">
    <property type="entry name" value="CAT-like_dom_sf"/>
</dbReference>
<protein>
    <submittedName>
        <fullName evidence="1">Peptide synthetase</fullName>
    </submittedName>
</protein>